<organism evidence="2 3">
    <name type="scientific">Escherichia coli</name>
    <dbReference type="NCBI Taxonomy" id="562"/>
    <lineage>
        <taxon>Bacteria</taxon>
        <taxon>Pseudomonadati</taxon>
        <taxon>Pseudomonadota</taxon>
        <taxon>Gammaproteobacteria</taxon>
        <taxon>Enterobacterales</taxon>
        <taxon>Enterobacteriaceae</taxon>
        <taxon>Escherichia</taxon>
    </lineage>
</organism>
<sequence length="379" mass="44056">MGWKRTYTEEIDRPQDIYFHKWLFSLFILCVSLLIIYYFFHEFVVANNASLLAFFSPLLLWVLILSVQVIFYSRAIQDYSIWLENRLSINREWEAWGSRYVSVMNSSLHLPGKVDVLFLSGDELETQYGLVSKSDDITWKQHDWYACFQTLTNHLELYKLPYQLTQEFIILTDCDESMYSQIEEDFFRTVEKTNRTEGHFLLHISPSMSFGELDLWLKDSEEKIYIVMVLQMEEQTSCSDAMACLMFATDDVTAKYKLTEKARIYRPMVVNSNNFNSDLNIFIDTQKISKNAAGLVGDSQRLFSVSSNVLQCFNDNNAQLKIDNIHLLESLCGLPGVNAVWLTAALTISVVVHKNSDYLMMSENNDDWIITTIHPMEHS</sequence>
<keyword evidence="1" id="KW-0812">Transmembrane</keyword>
<evidence type="ECO:0000313" key="2">
    <source>
        <dbReference type="EMBL" id="ONG34951.1"/>
    </source>
</evidence>
<dbReference type="RefSeq" id="WP_076795319.1">
    <property type="nucleotide sequence ID" value="NZ_NTOY01000017.1"/>
</dbReference>
<dbReference type="AlphaFoldDB" id="A0A1V2GFV6"/>
<keyword evidence="1" id="KW-1133">Transmembrane helix</keyword>
<dbReference type="EMBL" id="MTPS01000158">
    <property type="protein sequence ID" value="ONG34951.1"/>
    <property type="molecule type" value="Genomic_DNA"/>
</dbReference>
<reference evidence="2 3" key="1">
    <citation type="submission" date="2017-01" db="EMBL/GenBank/DDBJ databases">
        <title>Draft genome sequence of an E. coli strain isolated from human, in Amazon, Brazil.</title>
        <authorList>
            <person name="Moura Q."/>
            <person name="Fernandes M.R."/>
            <person name="Cerdeira L."/>
            <person name="Vianello M."/>
            <person name="Souza T.A."/>
            <person name="Ienne S."/>
            <person name="Lincopan N."/>
        </authorList>
    </citation>
    <scope>NUCLEOTIDE SEQUENCE [LARGE SCALE GENOMIC DNA]</scope>
    <source>
        <strain evidence="2 3">ICBEcBL-II-13</strain>
    </source>
</reference>
<evidence type="ECO:0000256" key="1">
    <source>
        <dbReference type="SAM" id="Phobius"/>
    </source>
</evidence>
<feature type="transmembrane region" description="Helical" evidence="1">
    <location>
        <begin position="21"/>
        <end position="40"/>
    </location>
</feature>
<evidence type="ECO:0000313" key="3">
    <source>
        <dbReference type="Proteomes" id="UP000188967"/>
    </source>
</evidence>
<dbReference type="Proteomes" id="UP000188967">
    <property type="component" value="Unassembled WGS sequence"/>
</dbReference>
<evidence type="ECO:0008006" key="4">
    <source>
        <dbReference type="Google" id="ProtNLM"/>
    </source>
</evidence>
<accession>A0A1V2GFV6</accession>
<gene>
    <name evidence="2" type="ORF">BXT93_10735</name>
</gene>
<comment type="caution">
    <text evidence="2">The sequence shown here is derived from an EMBL/GenBank/DDBJ whole genome shotgun (WGS) entry which is preliminary data.</text>
</comment>
<protein>
    <recommendedName>
        <fullName evidence="4">Type VI secretion protein</fullName>
    </recommendedName>
</protein>
<proteinExistence type="predicted"/>
<feature type="transmembrane region" description="Helical" evidence="1">
    <location>
        <begin position="52"/>
        <end position="72"/>
    </location>
</feature>
<name>A0A1V2GFV6_ECOLX</name>
<keyword evidence="1" id="KW-0472">Membrane</keyword>